<dbReference type="PROSITE" id="PS51257">
    <property type="entry name" value="PROKAR_LIPOPROTEIN"/>
    <property type="match status" value="1"/>
</dbReference>
<sequence>MTPRCFWRAAACGTLGRMQGHRPTLLAVSLAFVACAGELREPAPPAPPPTTVAIPAPAACEPAPAPAPTARERRRRERGPTDGNFVFSHFSAGVFSTILIQPATYWVATRVGETGHGLGPAVGALVLGAFLPPILNYTVQWAVGRSIAPGRDRFWPGFLVNQVSHLGIFIGAVVGGADFRNLGHATAIVLGEAFLNSGLATMTAELTRRPRAATAATATTVIVPVLEFKF</sequence>
<protein>
    <submittedName>
        <fullName evidence="2">Uncharacterized protein</fullName>
    </submittedName>
</protein>
<feature type="region of interest" description="Disordered" evidence="1">
    <location>
        <begin position="58"/>
        <end position="81"/>
    </location>
</feature>
<accession>A0A3S7UWD5</accession>
<dbReference type="AlphaFoldDB" id="A0A3S7UWD5"/>
<organism evidence="2">
    <name type="scientific">Nannocystis exedens</name>
    <dbReference type="NCBI Taxonomy" id="54"/>
    <lineage>
        <taxon>Bacteria</taxon>
        <taxon>Pseudomonadati</taxon>
        <taxon>Myxococcota</taxon>
        <taxon>Polyangia</taxon>
        <taxon>Nannocystales</taxon>
        <taxon>Nannocystaceae</taxon>
        <taxon>Nannocystis</taxon>
    </lineage>
</organism>
<evidence type="ECO:0000313" key="2">
    <source>
        <dbReference type="EMBL" id="AYM53076.1"/>
    </source>
</evidence>
<reference evidence="2" key="1">
    <citation type="journal article" date="2018" name="J. Ind. Microbiol. Biotechnol.">
        <title>Genome mining reveals uncommon alkylpyrones as type III PKS products from myxobacteria.</title>
        <authorList>
            <person name="Hug J.J."/>
            <person name="Panter F."/>
            <person name="Krug D."/>
            <person name="Muller R."/>
        </authorList>
    </citation>
    <scope>NUCLEOTIDE SEQUENCE</scope>
    <source>
        <strain evidence="2">MNa3061</strain>
    </source>
</reference>
<proteinExistence type="predicted"/>
<dbReference type="EMBL" id="MH908893">
    <property type="protein sequence ID" value="AYM53076.1"/>
    <property type="molecule type" value="Genomic_DNA"/>
</dbReference>
<name>A0A3S7UWD5_9BACT</name>
<evidence type="ECO:0000256" key="1">
    <source>
        <dbReference type="SAM" id="MobiDB-lite"/>
    </source>
</evidence>